<proteinExistence type="predicted"/>
<dbReference type="Gene3D" id="1.25.40.10">
    <property type="entry name" value="Tetratricopeptide repeat domain"/>
    <property type="match status" value="1"/>
</dbReference>
<reference evidence="5 8" key="2">
    <citation type="submission" date="2020-04" db="EMBL/GenBank/DDBJ databases">
        <authorList>
            <person name="De Canck E."/>
        </authorList>
    </citation>
    <scope>NUCLEOTIDE SEQUENCE [LARGE SCALE GENOMIC DNA]</scope>
    <source>
        <strain evidence="5 8">LMG 29660</strain>
    </source>
</reference>
<dbReference type="GO" id="GO:0003677">
    <property type="term" value="F:DNA binding"/>
    <property type="evidence" value="ECO:0007669"/>
    <property type="project" value="UniProtKB-KW"/>
</dbReference>
<dbReference type="PANTHER" id="PTHR44688">
    <property type="entry name" value="DNA-BINDING TRANSCRIPTIONAL ACTIVATOR DEVR_DOSR"/>
    <property type="match status" value="1"/>
</dbReference>
<sequence>MLPVVATRLRPPTRAGAAVQREALPTALEHLHSRRLLLVRAPAGYGKSLLMTQLYDALRAGRKAAVGWISVGEIGASLAEVAMHCAAALSHIVPGLDSAMQTLFEAQRNVSPETISAMLCNELESADGDGFLFVDDLHAIASTPGERLYECLLRDAPERMHFAIASRTEPGFSVARLRARGELGEIDSTTLRFSVQEAHQFFNSSNASPPSDRLVELACEKTEGWAAGLQLVSLSVGSGNNWDERLHGLSGSNRSVGSFLADDVFLAQSEDVQRFLLESSVLRQFCYALCDEVGQRHDSRTIIKQLQRQGLFIFSLDEEENWYRYHHLFSQFLKKRLSESSQTQLYALHRRAAHWFCSNGMLDDAMFHAISSGDFRYAAGILDEACNDLFYQGKLLSLMAWVKQIPESVLNEYPTIQLIRAWNLTLEWRFDEAGCVLNSVLKCIRESVEKDSLVPEAAARLYQIYQHRKMMLAHFSDDMRTVERMCPELLVDFADDDPYLRGSVELCLLCAQREIYHLEAVDRLEMAARGFFERANSQFVLVWHESILGPALIQRGDVAKATSGYRSAIDIAYGIAGHASPLGAMPAVLLAELLMDCGQYDAARSLWDQYLPLCDELGLVDHLIAAYVGRARLASIFEENEIAESLLAHATRFASAKSFDRLFWHVTAEKIRRAVQSNDVASAQRIANEAKLPRDATPLYPSDQTTTKTEAMAIAWIRLALARGFAKEAEALAKRWITFALPRSCLRTEIRMRILVAASKLASGDARGATRALIDALAHAVPRGIVLPFLEEGHAVKQTLATIFSVPENLRSDVEFSDALLQTYAGGPESVLQRPRAAVEQAAALPARTEGRLSQREISILEFVSQGLQNKEIADRLGLAEGSVKWYMQQIYAKLGVRRRLNAYQRAKALGLIR</sequence>
<dbReference type="SMART" id="SM00421">
    <property type="entry name" value="HTH_LUXR"/>
    <property type="match status" value="1"/>
</dbReference>
<dbReference type="Pfam" id="PF25873">
    <property type="entry name" value="WHD_MalT"/>
    <property type="match status" value="1"/>
</dbReference>
<keyword evidence="3" id="KW-0804">Transcription</keyword>
<evidence type="ECO:0000256" key="3">
    <source>
        <dbReference type="ARBA" id="ARBA00023163"/>
    </source>
</evidence>
<dbReference type="PROSITE" id="PS50043">
    <property type="entry name" value="HTH_LUXR_2"/>
    <property type="match status" value="1"/>
</dbReference>
<evidence type="ECO:0000313" key="7">
    <source>
        <dbReference type="Proteomes" id="UP000193146"/>
    </source>
</evidence>
<dbReference type="Pfam" id="PF00196">
    <property type="entry name" value="GerE"/>
    <property type="match status" value="1"/>
</dbReference>
<name>A0A1X1PBL2_9BURK</name>
<dbReference type="InterPro" id="IPR016032">
    <property type="entry name" value="Sig_transdc_resp-reg_C-effctor"/>
</dbReference>
<dbReference type="InterPro" id="IPR036388">
    <property type="entry name" value="WH-like_DNA-bd_sf"/>
</dbReference>
<dbReference type="InterPro" id="IPR000792">
    <property type="entry name" value="Tscrpt_reg_LuxR_C"/>
</dbReference>
<dbReference type="AlphaFoldDB" id="A0A1X1PBL2"/>
<evidence type="ECO:0000313" key="6">
    <source>
        <dbReference type="EMBL" id="ORT82997.1"/>
    </source>
</evidence>
<keyword evidence="7" id="KW-1185">Reference proteome</keyword>
<feature type="domain" description="HTH luxR-type" evidence="4">
    <location>
        <begin position="846"/>
        <end position="911"/>
    </location>
</feature>
<dbReference type="PRINTS" id="PR00038">
    <property type="entry name" value="HTHLUXR"/>
</dbReference>
<dbReference type="InterPro" id="IPR041617">
    <property type="entry name" value="TPR_MalT"/>
</dbReference>
<evidence type="ECO:0000313" key="8">
    <source>
        <dbReference type="Proteomes" id="UP000494135"/>
    </source>
</evidence>
<dbReference type="InterPro" id="IPR059106">
    <property type="entry name" value="WHD_MalT"/>
</dbReference>
<evidence type="ECO:0000259" key="4">
    <source>
        <dbReference type="PROSITE" id="PS50043"/>
    </source>
</evidence>
<evidence type="ECO:0000256" key="1">
    <source>
        <dbReference type="ARBA" id="ARBA00023015"/>
    </source>
</evidence>
<organism evidence="6 7">
    <name type="scientific">Burkholderia puraquae</name>
    <dbReference type="NCBI Taxonomy" id="1904757"/>
    <lineage>
        <taxon>Bacteria</taxon>
        <taxon>Pseudomonadati</taxon>
        <taxon>Pseudomonadota</taxon>
        <taxon>Betaproteobacteria</taxon>
        <taxon>Burkholderiales</taxon>
        <taxon>Burkholderiaceae</taxon>
        <taxon>Burkholderia</taxon>
        <taxon>Burkholderia cepacia complex</taxon>
    </lineage>
</organism>
<dbReference type="GO" id="GO:0006355">
    <property type="term" value="P:regulation of DNA-templated transcription"/>
    <property type="evidence" value="ECO:0007669"/>
    <property type="project" value="InterPro"/>
</dbReference>
<reference evidence="6 7" key="1">
    <citation type="submission" date="2017-04" db="EMBL/GenBank/DDBJ databases">
        <title>Burkholderia puraquae sp. nov., a novel Burkholderia cepacia complex species from hospital setting samples.</title>
        <authorList>
            <person name="Martina P."/>
            <person name="Leguizamon M."/>
            <person name="Prieto C."/>
            <person name="Sousa S."/>
            <person name="Montanaro P."/>
            <person name="Draghi W."/>
            <person name="Staembler M."/>
            <person name="Bettiol M."/>
            <person name="Figoli C."/>
            <person name="Palau J."/>
            <person name="Alvarez F."/>
            <person name="Benetti S."/>
            <person name="Anchat E."/>
            <person name="Vescina C."/>
            <person name="Ferreras J."/>
            <person name="Lasch P."/>
            <person name="Lagares A."/>
            <person name="Zorreguieta A."/>
            <person name="Yantorno O."/>
            <person name="Bosch A."/>
        </authorList>
    </citation>
    <scope>NUCLEOTIDE SEQUENCE [LARGE SCALE GENOMIC DNA]</scope>
    <source>
        <strain evidence="6 7">CAMPA 1040</strain>
    </source>
</reference>
<dbReference type="Gene3D" id="1.10.10.10">
    <property type="entry name" value="Winged helix-like DNA-binding domain superfamily/Winged helix DNA-binding domain"/>
    <property type="match status" value="1"/>
</dbReference>
<gene>
    <name evidence="5" type="primary">malT_1</name>
    <name evidence="6" type="ORF">B7G54_24390</name>
    <name evidence="5" type="ORF">LMG29660_00001</name>
</gene>
<dbReference type="EMBL" id="CADIKG010000001">
    <property type="protein sequence ID" value="CAB3745683.1"/>
    <property type="molecule type" value="Genomic_DNA"/>
</dbReference>
<dbReference type="CDD" id="cd06170">
    <property type="entry name" value="LuxR_C_like"/>
    <property type="match status" value="1"/>
</dbReference>
<dbReference type="Proteomes" id="UP000193146">
    <property type="component" value="Unassembled WGS sequence"/>
</dbReference>
<dbReference type="SUPFAM" id="SSF46894">
    <property type="entry name" value="C-terminal effector domain of the bipartite response regulators"/>
    <property type="match status" value="1"/>
</dbReference>
<dbReference type="EMBL" id="NBYX01000014">
    <property type="protein sequence ID" value="ORT82997.1"/>
    <property type="molecule type" value="Genomic_DNA"/>
</dbReference>
<evidence type="ECO:0000313" key="5">
    <source>
        <dbReference type="EMBL" id="CAB3745683.1"/>
    </source>
</evidence>
<dbReference type="PANTHER" id="PTHR44688:SF16">
    <property type="entry name" value="DNA-BINDING TRANSCRIPTIONAL ACTIVATOR DEVR_DOSR"/>
    <property type="match status" value="1"/>
</dbReference>
<keyword evidence="2" id="KW-0238">DNA-binding</keyword>
<accession>A0A1X1PBL2</accession>
<dbReference type="Proteomes" id="UP000494135">
    <property type="component" value="Unassembled WGS sequence"/>
</dbReference>
<protein>
    <submittedName>
        <fullName evidence="5">HTH-type transcriptional regulator MalT</fullName>
    </submittedName>
</protein>
<dbReference type="SUPFAM" id="SSF48452">
    <property type="entry name" value="TPR-like"/>
    <property type="match status" value="1"/>
</dbReference>
<dbReference type="InterPro" id="IPR011990">
    <property type="entry name" value="TPR-like_helical_dom_sf"/>
</dbReference>
<evidence type="ECO:0000256" key="2">
    <source>
        <dbReference type="ARBA" id="ARBA00023125"/>
    </source>
</evidence>
<keyword evidence="1" id="KW-0805">Transcription regulation</keyword>
<dbReference type="Pfam" id="PF17874">
    <property type="entry name" value="TPR_MalT"/>
    <property type="match status" value="1"/>
</dbReference>
<dbReference type="OrthoDB" id="134985at2"/>